<dbReference type="InterPro" id="IPR013762">
    <property type="entry name" value="Integrase-like_cat_sf"/>
</dbReference>
<sequence>MGRKSNGEGTIYKKDNGTWRGQVTVGYKEDGTLKRKSFTGKTKIEVVHKMDEFRALNNRGMLPNDDVITLAEWFHIWLFNYRKNDLKPSSFEKYHSIYKNYIEESALGKTVLKDLRTSHLQVYYNELLTNGKPASTIKNINKYLKACLTQATKENYIMKNYCTLVTLPKAQGSTDTIKAFTLEQQQMFMQEALKHDKGILYIFALGTGLRLGELLALRWSDINLKDKTVSVNKNIKETYTFDDKEEKHYTVVEQLPKTDTSIRTVPLNDNLIELLQEHRKNQLVERDKNIDIYFDEYFVFATPTGNYLNSSNVRKIFKRILKRCGLPEFRLHDLRHTFATRLFENGVPPKTVQVLMGHSDITTTMNIYTHVMDGTKTEAINLLNDIFNIK</sequence>
<comment type="similarity">
    <text evidence="2">Belongs to the 'phage' integrase family.</text>
</comment>
<dbReference type="STRING" id="1121331.SAMN02745248_01498"/>
<dbReference type="EMBL" id="FRAD01000011">
    <property type="protein sequence ID" value="SHJ99271.1"/>
    <property type="molecule type" value="Genomic_DNA"/>
</dbReference>
<protein>
    <submittedName>
        <fullName evidence="7">Site-specific recombinase XerD</fullName>
    </submittedName>
</protein>
<evidence type="ECO:0000256" key="2">
    <source>
        <dbReference type="ARBA" id="ARBA00008857"/>
    </source>
</evidence>
<keyword evidence="4" id="KW-0238">DNA-binding</keyword>
<evidence type="ECO:0000256" key="1">
    <source>
        <dbReference type="ARBA" id="ARBA00003283"/>
    </source>
</evidence>
<dbReference type="SUPFAM" id="SSF56349">
    <property type="entry name" value="DNA breaking-rejoining enzymes"/>
    <property type="match status" value="1"/>
</dbReference>
<dbReference type="Pfam" id="PF14659">
    <property type="entry name" value="Phage_int_SAM_3"/>
    <property type="match status" value="1"/>
</dbReference>
<comment type="function">
    <text evidence="1">Site-specific tyrosine recombinase, which acts by catalyzing the cutting and rejoining of the recombining DNA molecules.</text>
</comment>
<evidence type="ECO:0000256" key="5">
    <source>
        <dbReference type="ARBA" id="ARBA00023172"/>
    </source>
</evidence>
<organism evidence="7 8">
    <name type="scientific">Hathewaya proteolytica DSM 3090</name>
    <dbReference type="NCBI Taxonomy" id="1121331"/>
    <lineage>
        <taxon>Bacteria</taxon>
        <taxon>Bacillati</taxon>
        <taxon>Bacillota</taxon>
        <taxon>Clostridia</taxon>
        <taxon>Eubacteriales</taxon>
        <taxon>Clostridiaceae</taxon>
        <taxon>Hathewaya</taxon>
    </lineage>
</organism>
<dbReference type="GO" id="GO:0006310">
    <property type="term" value="P:DNA recombination"/>
    <property type="evidence" value="ECO:0007669"/>
    <property type="project" value="UniProtKB-KW"/>
</dbReference>
<dbReference type="GO" id="GO:0015074">
    <property type="term" value="P:DNA integration"/>
    <property type="evidence" value="ECO:0007669"/>
    <property type="project" value="UniProtKB-KW"/>
</dbReference>
<dbReference type="Gene3D" id="1.10.150.130">
    <property type="match status" value="1"/>
</dbReference>
<proteinExistence type="inferred from homology"/>
<keyword evidence="5" id="KW-0233">DNA recombination</keyword>
<dbReference type="CDD" id="cd01189">
    <property type="entry name" value="INT_ICEBs1_C_like"/>
    <property type="match status" value="1"/>
</dbReference>
<reference evidence="7 8" key="1">
    <citation type="submission" date="2016-11" db="EMBL/GenBank/DDBJ databases">
        <authorList>
            <person name="Jaros S."/>
            <person name="Januszkiewicz K."/>
            <person name="Wedrychowicz H."/>
        </authorList>
    </citation>
    <scope>NUCLEOTIDE SEQUENCE [LARGE SCALE GENOMIC DNA]</scope>
    <source>
        <strain evidence="7 8">DSM 3090</strain>
    </source>
</reference>
<evidence type="ECO:0000313" key="8">
    <source>
        <dbReference type="Proteomes" id="UP000183952"/>
    </source>
</evidence>
<evidence type="ECO:0000256" key="4">
    <source>
        <dbReference type="ARBA" id="ARBA00023125"/>
    </source>
</evidence>
<keyword evidence="3" id="KW-0229">DNA integration</keyword>
<dbReference type="Gene3D" id="1.10.443.10">
    <property type="entry name" value="Intergrase catalytic core"/>
    <property type="match status" value="1"/>
</dbReference>
<dbReference type="Pfam" id="PF00589">
    <property type="entry name" value="Phage_integrase"/>
    <property type="match status" value="1"/>
</dbReference>
<accession>A0A1M6NUB7</accession>
<dbReference type="InterPro" id="IPR004107">
    <property type="entry name" value="Integrase_SAM-like_N"/>
</dbReference>
<dbReference type="PANTHER" id="PTHR30349:SF41">
    <property type="entry name" value="INTEGRASE_RECOMBINASE PROTEIN MJ0367-RELATED"/>
    <property type="match status" value="1"/>
</dbReference>
<evidence type="ECO:0000313" key="7">
    <source>
        <dbReference type="EMBL" id="SHJ99271.1"/>
    </source>
</evidence>
<dbReference type="PROSITE" id="PS51898">
    <property type="entry name" value="TYR_RECOMBINASE"/>
    <property type="match status" value="1"/>
</dbReference>
<dbReference type="PANTHER" id="PTHR30349">
    <property type="entry name" value="PHAGE INTEGRASE-RELATED"/>
    <property type="match status" value="1"/>
</dbReference>
<dbReference type="AlphaFoldDB" id="A0A1M6NUB7"/>
<keyword evidence="8" id="KW-1185">Reference proteome</keyword>
<name>A0A1M6NUB7_9CLOT</name>
<gene>
    <name evidence="7" type="ORF">SAMN02745248_01498</name>
</gene>
<evidence type="ECO:0000259" key="6">
    <source>
        <dbReference type="PROSITE" id="PS51898"/>
    </source>
</evidence>
<dbReference type="GO" id="GO:0003677">
    <property type="term" value="F:DNA binding"/>
    <property type="evidence" value="ECO:0007669"/>
    <property type="project" value="UniProtKB-KW"/>
</dbReference>
<dbReference type="InterPro" id="IPR050090">
    <property type="entry name" value="Tyrosine_recombinase_XerCD"/>
</dbReference>
<dbReference type="InterPro" id="IPR010998">
    <property type="entry name" value="Integrase_recombinase_N"/>
</dbReference>
<feature type="domain" description="Tyr recombinase" evidence="6">
    <location>
        <begin position="175"/>
        <end position="381"/>
    </location>
</feature>
<dbReference type="Proteomes" id="UP000183952">
    <property type="component" value="Unassembled WGS sequence"/>
</dbReference>
<dbReference type="RefSeq" id="WP_072903464.1">
    <property type="nucleotide sequence ID" value="NZ_FRAD01000011.1"/>
</dbReference>
<dbReference type="InterPro" id="IPR002104">
    <property type="entry name" value="Integrase_catalytic"/>
</dbReference>
<dbReference type="InterPro" id="IPR011010">
    <property type="entry name" value="DNA_brk_join_enz"/>
</dbReference>
<dbReference type="OrthoDB" id="9785687at2"/>
<evidence type="ECO:0000256" key="3">
    <source>
        <dbReference type="ARBA" id="ARBA00022908"/>
    </source>
</evidence>